<dbReference type="GO" id="GO:0005509">
    <property type="term" value="F:calcium ion binding"/>
    <property type="evidence" value="ECO:0007669"/>
    <property type="project" value="InterPro"/>
</dbReference>
<keyword evidence="2" id="KW-1185">Reference proteome</keyword>
<accession>A0A238JIX2</accession>
<evidence type="ECO:0000313" key="2">
    <source>
        <dbReference type="Proteomes" id="UP000225972"/>
    </source>
</evidence>
<dbReference type="Proteomes" id="UP000225972">
    <property type="component" value="Unassembled WGS sequence"/>
</dbReference>
<organism evidence="1 2">
    <name type="scientific">Pelagimonas phthalicica</name>
    <dbReference type="NCBI Taxonomy" id="1037362"/>
    <lineage>
        <taxon>Bacteria</taxon>
        <taxon>Pseudomonadati</taxon>
        <taxon>Pseudomonadota</taxon>
        <taxon>Alphaproteobacteria</taxon>
        <taxon>Rhodobacterales</taxon>
        <taxon>Roseobacteraceae</taxon>
        <taxon>Pelagimonas</taxon>
    </lineage>
</organism>
<dbReference type="EMBL" id="FXXP01000003">
    <property type="protein sequence ID" value="SMX29756.1"/>
    <property type="molecule type" value="Genomic_DNA"/>
</dbReference>
<dbReference type="RefSeq" id="WP_099248302.1">
    <property type="nucleotide sequence ID" value="NZ_FXXP01000003.1"/>
</dbReference>
<dbReference type="Pfam" id="PF00353">
    <property type="entry name" value="HemolysinCabind"/>
    <property type="match status" value="4"/>
</dbReference>
<dbReference type="Gene3D" id="2.160.20.160">
    <property type="match status" value="1"/>
</dbReference>
<dbReference type="AlphaFoldDB" id="A0A238JIX2"/>
<evidence type="ECO:0000313" key="1">
    <source>
        <dbReference type="EMBL" id="SMX29756.1"/>
    </source>
</evidence>
<dbReference type="PRINTS" id="PR00313">
    <property type="entry name" value="CABNDNGRPT"/>
</dbReference>
<sequence>MSIALLGLLSLGLLLPLFMGSDSSDSDEDSSATEPLDLTEIDGDSILGTEGDDTLNIDARDGGFEGITLETGAGNDLLNLSVTGPDDTPRDATWWWSQIDMGEGDDTIDASVELSHVQGGDGDDIMSFDHAGVSTIEGGAGNDLIEAPYIDETEIYGGEGDDTIRVEDAAGSIGTIRGGPGDDLIETGGPGDRGAGYFASTYGDEGDDTISYTSGDVSFFLASPNSIYGGEGADLFQVHFNEGLYSEETDPELSHDAIQPDGTYRFGVVDIEDFETGVDHIEIHADIAGDGYEITSARIENGTQLIVRYEHETEPTRDLVITAGAGLDWDDVTFVGDHIPPVLQPVA</sequence>
<name>A0A238JIX2_9RHOB</name>
<reference evidence="2" key="1">
    <citation type="submission" date="2017-05" db="EMBL/GenBank/DDBJ databases">
        <authorList>
            <person name="Rodrigo-Torres L."/>
            <person name="Arahal R. D."/>
            <person name="Lucena T."/>
        </authorList>
    </citation>
    <scope>NUCLEOTIDE SEQUENCE [LARGE SCALE GENOMIC DNA]</scope>
    <source>
        <strain evidence="2">CECT 8649</strain>
    </source>
</reference>
<dbReference type="InterPro" id="IPR011049">
    <property type="entry name" value="Serralysin-like_metalloprot_C"/>
</dbReference>
<protein>
    <submittedName>
        <fullName evidence="1">Hemolysin-type calcium-binding repeat (2 copies)</fullName>
    </submittedName>
</protein>
<proteinExistence type="predicted"/>
<dbReference type="OrthoDB" id="9342475at2"/>
<gene>
    <name evidence="1" type="ORF">TRP8649_03895</name>
</gene>
<dbReference type="SUPFAM" id="SSF51120">
    <property type="entry name" value="beta-Roll"/>
    <property type="match status" value="2"/>
</dbReference>
<dbReference type="InterPro" id="IPR001343">
    <property type="entry name" value="Hemolysn_Ca-bd"/>
</dbReference>